<keyword evidence="3" id="KW-1185">Reference proteome</keyword>
<dbReference type="EMBL" id="KN817653">
    <property type="protein sequence ID" value="KJA15127.1"/>
    <property type="molecule type" value="Genomic_DNA"/>
</dbReference>
<accession>A0A0D2KKE8</accession>
<evidence type="ECO:0000313" key="3">
    <source>
        <dbReference type="Proteomes" id="UP000054270"/>
    </source>
</evidence>
<evidence type="ECO:0000256" key="1">
    <source>
        <dbReference type="SAM" id="MobiDB-lite"/>
    </source>
</evidence>
<dbReference type="Proteomes" id="UP000054270">
    <property type="component" value="Unassembled WGS sequence"/>
</dbReference>
<name>A0A0D2KKE8_HYPSF</name>
<feature type="region of interest" description="Disordered" evidence="1">
    <location>
        <begin position="46"/>
        <end position="78"/>
    </location>
</feature>
<organism evidence="2 3">
    <name type="scientific">Hypholoma sublateritium (strain FD-334 SS-4)</name>
    <dbReference type="NCBI Taxonomy" id="945553"/>
    <lineage>
        <taxon>Eukaryota</taxon>
        <taxon>Fungi</taxon>
        <taxon>Dikarya</taxon>
        <taxon>Basidiomycota</taxon>
        <taxon>Agaricomycotina</taxon>
        <taxon>Agaricomycetes</taxon>
        <taxon>Agaricomycetidae</taxon>
        <taxon>Agaricales</taxon>
        <taxon>Agaricineae</taxon>
        <taxon>Strophariaceae</taxon>
        <taxon>Hypholoma</taxon>
    </lineage>
</organism>
<reference evidence="3" key="1">
    <citation type="submission" date="2014-04" db="EMBL/GenBank/DDBJ databases">
        <title>Evolutionary Origins and Diversification of the Mycorrhizal Mutualists.</title>
        <authorList>
            <consortium name="DOE Joint Genome Institute"/>
            <consortium name="Mycorrhizal Genomics Consortium"/>
            <person name="Kohler A."/>
            <person name="Kuo A."/>
            <person name="Nagy L.G."/>
            <person name="Floudas D."/>
            <person name="Copeland A."/>
            <person name="Barry K.W."/>
            <person name="Cichocki N."/>
            <person name="Veneault-Fourrey C."/>
            <person name="LaButti K."/>
            <person name="Lindquist E.A."/>
            <person name="Lipzen A."/>
            <person name="Lundell T."/>
            <person name="Morin E."/>
            <person name="Murat C."/>
            <person name="Riley R."/>
            <person name="Ohm R."/>
            <person name="Sun H."/>
            <person name="Tunlid A."/>
            <person name="Henrissat B."/>
            <person name="Grigoriev I.V."/>
            <person name="Hibbett D.S."/>
            <person name="Martin F."/>
        </authorList>
    </citation>
    <scope>NUCLEOTIDE SEQUENCE [LARGE SCALE GENOMIC DNA]</scope>
    <source>
        <strain evidence="3">FD-334 SS-4</strain>
    </source>
</reference>
<sequence>MPPAVQRWYPPAARRLSNKLTGGAALPPHPLSLFFSDLSSARYTPYDPAHRTRARSSTNHRTAPPRASRARDAPDGRARMDLVQNCSARACTRASGRAFPFSSFPSSPFSRRQRRQRAPDTQCKWNAPRALAAPALYLHTARLGRAHRACATRPPAALNLVVAWSARVPAPQYAWPFFPFLHIAATADVPA</sequence>
<proteinExistence type="predicted"/>
<evidence type="ECO:0000313" key="2">
    <source>
        <dbReference type="EMBL" id="KJA15127.1"/>
    </source>
</evidence>
<feature type="compositionally biased region" description="Basic and acidic residues" evidence="1">
    <location>
        <begin position="69"/>
        <end position="78"/>
    </location>
</feature>
<gene>
    <name evidence="2" type="ORF">HYPSUDRAFT_398066</name>
</gene>
<protein>
    <submittedName>
        <fullName evidence="2">Uncharacterized protein</fullName>
    </submittedName>
</protein>
<dbReference type="AlphaFoldDB" id="A0A0D2KKE8"/>